<comment type="caution">
    <text evidence="1">The sequence shown here is derived from an EMBL/GenBank/DDBJ whole genome shotgun (WGS) entry which is preliminary data.</text>
</comment>
<proteinExistence type="predicted"/>
<keyword evidence="2" id="KW-1185">Reference proteome</keyword>
<sequence length="80" mass="8587">MVTCGALLTPLTPAAADGICFNSLDPGQPFAGCEFEGSYFDHNRCATDGADLVRHDPAAIGYACDVVNSGEWWLYIRYPA</sequence>
<reference evidence="2" key="1">
    <citation type="journal article" date="2019" name="Int. J. Syst. Evol. Microbiol.">
        <title>The Global Catalogue of Microorganisms (GCM) 10K type strain sequencing project: providing services to taxonomists for standard genome sequencing and annotation.</title>
        <authorList>
            <consortium name="The Broad Institute Genomics Platform"/>
            <consortium name="The Broad Institute Genome Sequencing Center for Infectious Disease"/>
            <person name="Wu L."/>
            <person name="Ma J."/>
        </authorList>
    </citation>
    <scope>NUCLEOTIDE SEQUENCE [LARGE SCALE GENOMIC DNA]</scope>
    <source>
        <strain evidence="2">JCM 14718</strain>
    </source>
</reference>
<dbReference type="Proteomes" id="UP001500618">
    <property type="component" value="Unassembled WGS sequence"/>
</dbReference>
<accession>A0ABP4VEK7</accession>
<evidence type="ECO:0000313" key="2">
    <source>
        <dbReference type="Proteomes" id="UP001500618"/>
    </source>
</evidence>
<evidence type="ECO:0000313" key="1">
    <source>
        <dbReference type="EMBL" id="GAA1724135.1"/>
    </source>
</evidence>
<gene>
    <name evidence="1" type="ORF">GCM10009765_84730</name>
</gene>
<protein>
    <submittedName>
        <fullName evidence="1">Uncharacterized protein</fullName>
    </submittedName>
</protein>
<organism evidence="1 2">
    <name type="scientific">Fodinicola feengrottensis</name>
    <dbReference type="NCBI Taxonomy" id="435914"/>
    <lineage>
        <taxon>Bacteria</taxon>
        <taxon>Bacillati</taxon>
        <taxon>Actinomycetota</taxon>
        <taxon>Actinomycetes</taxon>
        <taxon>Mycobacteriales</taxon>
        <taxon>Fodinicola</taxon>
    </lineage>
</organism>
<name>A0ABP4VEK7_9ACTN</name>
<dbReference type="EMBL" id="BAAANY010000067">
    <property type="protein sequence ID" value="GAA1724135.1"/>
    <property type="molecule type" value="Genomic_DNA"/>
</dbReference>